<evidence type="ECO:0000313" key="1">
    <source>
        <dbReference type="EMBL" id="PWZ27194.1"/>
    </source>
</evidence>
<sequence length="22" mass="2609">MHPLSLYREAYLTLILIFINTS</sequence>
<name>A0A3L6F1N9_MAIZE</name>
<protein>
    <submittedName>
        <fullName evidence="1">Uncharacterized protein</fullName>
    </submittedName>
</protein>
<accession>A0A3L6F1N9</accession>
<dbReference type="Proteomes" id="UP000251960">
    <property type="component" value="Chromosome 4"/>
</dbReference>
<reference evidence="1" key="1">
    <citation type="journal article" date="2018" name="Nat. Genet.">
        <title>Extensive intraspecific gene order and gene structural variations between Mo17 and other maize genomes.</title>
        <authorList>
            <person name="Sun S."/>
            <person name="Zhou Y."/>
            <person name="Chen J."/>
            <person name="Shi J."/>
            <person name="Zhao H."/>
            <person name="Zhao H."/>
            <person name="Song W."/>
            <person name="Zhang M."/>
            <person name="Cui Y."/>
            <person name="Dong X."/>
            <person name="Liu H."/>
            <person name="Ma X."/>
            <person name="Jiao Y."/>
            <person name="Wang B."/>
            <person name="Wei X."/>
            <person name="Stein J.C."/>
            <person name="Glaubitz J.C."/>
            <person name="Lu F."/>
            <person name="Yu G."/>
            <person name="Liang C."/>
            <person name="Fengler K."/>
            <person name="Li B."/>
            <person name="Rafalski A."/>
            <person name="Schnable P.S."/>
            <person name="Ware D.H."/>
            <person name="Buckler E.S."/>
            <person name="Lai J."/>
        </authorList>
    </citation>
    <scope>NUCLEOTIDE SEQUENCE [LARGE SCALE GENOMIC DNA]</scope>
    <source>
        <tissue evidence="1">Seedling</tissue>
    </source>
</reference>
<dbReference type="AlphaFoldDB" id="A0A3L6F1N9"/>
<comment type="caution">
    <text evidence="1">The sequence shown here is derived from an EMBL/GenBank/DDBJ whole genome shotgun (WGS) entry which is preliminary data.</text>
</comment>
<proteinExistence type="predicted"/>
<dbReference type="EMBL" id="NCVQ01000005">
    <property type="protein sequence ID" value="PWZ27194.1"/>
    <property type="molecule type" value="Genomic_DNA"/>
</dbReference>
<organism evidence="1">
    <name type="scientific">Zea mays</name>
    <name type="common">Maize</name>
    <dbReference type="NCBI Taxonomy" id="4577"/>
    <lineage>
        <taxon>Eukaryota</taxon>
        <taxon>Viridiplantae</taxon>
        <taxon>Streptophyta</taxon>
        <taxon>Embryophyta</taxon>
        <taxon>Tracheophyta</taxon>
        <taxon>Spermatophyta</taxon>
        <taxon>Magnoliopsida</taxon>
        <taxon>Liliopsida</taxon>
        <taxon>Poales</taxon>
        <taxon>Poaceae</taxon>
        <taxon>PACMAD clade</taxon>
        <taxon>Panicoideae</taxon>
        <taxon>Andropogonodae</taxon>
        <taxon>Andropogoneae</taxon>
        <taxon>Tripsacinae</taxon>
        <taxon>Zea</taxon>
    </lineage>
</organism>
<gene>
    <name evidence="1" type="ORF">Zm00014a_002831</name>
</gene>